<keyword evidence="2" id="KW-1185">Reference proteome</keyword>
<gene>
    <name evidence="1" type="ORF">LOK49_LG01G02271</name>
</gene>
<proteinExistence type="predicted"/>
<dbReference type="EMBL" id="CM045758">
    <property type="protein sequence ID" value="KAI8030800.1"/>
    <property type="molecule type" value="Genomic_DNA"/>
</dbReference>
<comment type="caution">
    <text evidence="1">The sequence shown here is derived from an EMBL/GenBank/DDBJ whole genome shotgun (WGS) entry which is preliminary data.</text>
</comment>
<sequence length="72" mass="8304">MLVPIRKLALSSPLLGHWPWLIVFPWTFLCHEVFTLDVEIQDTCTPAAVMIQRMALRCGHFLNSSLNFYLNS</sequence>
<protein>
    <submittedName>
        <fullName evidence="1">Uncharacterized protein</fullName>
    </submittedName>
</protein>
<reference evidence="1 2" key="1">
    <citation type="journal article" date="2022" name="Plant J.">
        <title>Chromosome-level genome of Camellia lanceoleosa provides a valuable resource for understanding genome evolution and self-incompatibility.</title>
        <authorList>
            <person name="Gong W."/>
            <person name="Xiao S."/>
            <person name="Wang L."/>
            <person name="Liao Z."/>
            <person name="Chang Y."/>
            <person name="Mo W."/>
            <person name="Hu G."/>
            <person name="Li W."/>
            <person name="Zhao G."/>
            <person name="Zhu H."/>
            <person name="Hu X."/>
            <person name="Ji K."/>
            <person name="Xiang X."/>
            <person name="Song Q."/>
            <person name="Yuan D."/>
            <person name="Jin S."/>
            <person name="Zhang L."/>
        </authorList>
    </citation>
    <scope>NUCLEOTIDE SEQUENCE [LARGE SCALE GENOMIC DNA]</scope>
    <source>
        <strain evidence="1">SQ_2022a</strain>
    </source>
</reference>
<organism evidence="1 2">
    <name type="scientific">Camellia lanceoleosa</name>
    <dbReference type="NCBI Taxonomy" id="1840588"/>
    <lineage>
        <taxon>Eukaryota</taxon>
        <taxon>Viridiplantae</taxon>
        <taxon>Streptophyta</taxon>
        <taxon>Embryophyta</taxon>
        <taxon>Tracheophyta</taxon>
        <taxon>Spermatophyta</taxon>
        <taxon>Magnoliopsida</taxon>
        <taxon>eudicotyledons</taxon>
        <taxon>Gunneridae</taxon>
        <taxon>Pentapetalae</taxon>
        <taxon>asterids</taxon>
        <taxon>Ericales</taxon>
        <taxon>Theaceae</taxon>
        <taxon>Camellia</taxon>
    </lineage>
</organism>
<accession>A0ACC0IZ39</accession>
<name>A0ACC0IZ39_9ERIC</name>
<evidence type="ECO:0000313" key="2">
    <source>
        <dbReference type="Proteomes" id="UP001060215"/>
    </source>
</evidence>
<evidence type="ECO:0000313" key="1">
    <source>
        <dbReference type="EMBL" id="KAI8030800.1"/>
    </source>
</evidence>
<dbReference type="Proteomes" id="UP001060215">
    <property type="component" value="Chromosome 1"/>
</dbReference>